<dbReference type="RefSeq" id="WP_420242550.1">
    <property type="nucleotide sequence ID" value="NZ_BOPV01000001.1"/>
</dbReference>
<keyword evidence="2" id="KW-1185">Reference proteome</keyword>
<reference evidence="1" key="1">
    <citation type="submission" date="2021-02" db="EMBL/GenBank/DDBJ databases">
        <title>Genome sequence of Rhodospirillales sp. strain TMPK1 isolated from soil.</title>
        <authorList>
            <person name="Nakai R."/>
            <person name="Kusada H."/>
            <person name="Tamaki H."/>
        </authorList>
    </citation>
    <scope>NUCLEOTIDE SEQUENCE</scope>
    <source>
        <strain evidence="1">TMPK1</strain>
    </source>
</reference>
<protein>
    <recommendedName>
        <fullName evidence="3">Nucleoside-diphosphate sugar epimerase</fullName>
    </recommendedName>
</protein>
<name>A0A8S8XDX8_9PROT</name>
<dbReference type="EMBL" id="BOPV01000001">
    <property type="protein sequence ID" value="GIL39446.1"/>
    <property type="molecule type" value="Genomic_DNA"/>
</dbReference>
<evidence type="ECO:0008006" key="3">
    <source>
        <dbReference type="Google" id="ProtNLM"/>
    </source>
</evidence>
<proteinExistence type="predicted"/>
<dbReference type="SUPFAM" id="SSF53756">
    <property type="entry name" value="UDP-Glycosyltransferase/glycogen phosphorylase"/>
    <property type="match status" value="1"/>
</dbReference>
<dbReference type="PANTHER" id="PTHR33986">
    <property type="entry name" value="OS02G0535700 PROTEIN"/>
    <property type="match status" value="1"/>
</dbReference>
<accession>A0A8S8XDX8</accession>
<organism evidence="1 2">
    <name type="scientific">Roseiterribacter gracilis</name>
    <dbReference type="NCBI Taxonomy" id="2812848"/>
    <lineage>
        <taxon>Bacteria</taxon>
        <taxon>Pseudomonadati</taxon>
        <taxon>Pseudomonadota</taxon>
        <taxon>Alphaproteobacteria</taxon>
        <taxon>Rhodospirillales</taxon>
        <taxon>Roseiterribacteraceae</taxon>
        <taxon>Roseiterribacter</taxon>
    </lineage>
</organism>
<evidence type="ECO:0000313" key="2">
    <source>
        <dbReference type="Proteomes" id="UP000681075"/>
    </source>
</evidence>
<sequence>MKRVLILTDGKQGLRNQALGLAEAVGFTADTIDERVVERSGWLRALVSLVRPDKKLFEELKLTLPWPELIIAAGHAAFPVAARLQRVSTVVAVQNPGFGYDRFDLVVVGVHDGVAPRSNVVVIDGACHRVVPDKIALLRDAARARFGGGKIASVLIGGPNKRFRFDESVARDLGAQLRGLAEAGWNVRATASRRTPIATLRALQDAAGPDVWLWDGTGENPYFDLLAAADALLVTSDSISMVSEAASLGRPVYLARLPGNPGKYGAFLDHVVARGSARWFDGTLDDYAQVKLDFAPAIWAVQAKVKKRTG</sequence>
<dbReference type="AlphaFoldDB" id="A0A8S8XDX8"/>
<dbReference type="Proteomes" id="UP000681075">
    <property type="component" value="Unassembled WGS sequence"/>
</dbReference>
<evidence type="ECO:0000313" key="1">
    <source>
        <dbReference type="EMBL" id="GIL39446.1"/>
    </source>
</evidence>
<dbReference type="InterPro" id="IPR009367">
    <property type="entry name" value="Elm1-like"/>
</dbReference>
<comment type="caution">
    <text evidence="1">The sequence shown here is derived from an EMBL/GenBank/DDBJ whole genome shotgun (WGS) entry which is preliminary data.</text>
</comment>
<gene>
    <name evidence="1" type="ORF">TMPK1_16830</name>
</gene>
<dbReference type="Pfam" id="PF06258">
    <property type="entry name" value="Mito_fiss_Elm1"/>
    <property type="match status" value="1"/>
</dbReference>
<dbReference type="PANTHER" id="PTHR33986:SF15">
    <property type="entry name" value="MITOCHONDRIAL FISSION PROTEIN ELM1"/>
    <property type="match status" value="1"/>
</dbReference>